<dbReference type="PROSITE" id="PS00028">
    <property type="entry name" value="ZINC_FINGER_C2H2_1"/>
    <property type="match status" value="3"/>
</dbReference>
<dbReference type="FunFam" id="3.30.160.60:FF:000340">
    <property type="entry name" value="zinc finger protein 473 isoform X1"/>
    <property type="match status" value="1"/>
</dbReference>
<dbReference type="HOGENOM" id="CLU_1527167_0_0_1"/>
<evidence type="ECO:0000256" key="8">
    <source>
        <dbReference type="PROSITE-ProRule" id="PRU00042"/>
    </source>
</evidence>
<keyword evidence="6" id="KW-0238">DNA-binding</keyword>
<evidence type="ECO:0000313" key="12">
    <source>
        <dbReference type="Proteomes" id="UP000007266"/>
    </source>
</evidence>
<keyword evidence="4 8" id="KW-0863">Zinc-finger</keyword>
<accession>D2A125</accession>
<keyword evidence="2" id="KW-0479">Metal-binding</keyword>
<feature type="domain" description="C2H2-type" evidence="10">
    <location>
        <begin position="96"/>
        <end position="123"/>
    </location>
</feature>
<dbReference type="PANTHER" id="PTHR16515">
    <property type="entry name" value="PR DOMAIN ZINC FINGER PROTEIN"/>
    <property type="match status" value="1"/>
</dbReference>
<dbReference type="eggNOG" id="KOG1721">
    <property type="taxonomic scope" value="Eukaryota"/>
</dbReference>
<keyword evidence="5" id="KW-0862">Zinc</keyword>
<dbReference type="SUPFAM" id="SSF57667">
    <property type="entry name" value="beta-beta-alpha zinc fingers"/>
    <property type="match status" value="1"/>
</dbReference>
<evidence type="ECO:0000256" key="4">
    <source>
        <dbReference type="ARBA" id="ARBA00022771"/>
    </source>
</evidence>
<dbReference type="InterPro" id="IPR036236">
    <property type="entry name" value="Znf_C2H2_sf"/>
</dbReference>
<dbReference type="Proteomes" id="UP000007266">
    <property type="component" value="Linkage group 4"/>
</dbReference>
<evidence type="ECO:0000259" key="10">
    <source>
        <dbReference type="PROSITE" id="PS50157"/>
    </source>
</evidence>
<feature type="domain" description="C2H2-type" evidence="10">
    <location>
        <begin position="124"/>
        <end position="147"/>
    </location>
</feature>
<dbReference type="Gene3D" id="3.30.160.60">
    <property type="entry name" value="Classic Zinc Finger"/>
    <property type="match status" value="2"/>
</dbReference>
<keyword evidence="7" id="KW-0539">Nucleus</keyword>
<dbReference type="OrthoDB" id="6365676at2759"/>
<dbReference type="FunFam" id="3.30.160.60:FF:000624">
    <property type="entry name" value="zinc finger protein 697"/>
    <property type="match status" value="1"/>
</dbReference>
<dbReference type="GO" id="GO:0003677">
    <property type="term" value="F:DNA binding"/>
    <property type="evidence" value="ECO:0007669"/>
    <property type="project" value="UniProtKB-KW"/>
</dbReference>
<dbReference type="InterPro" id="IPR013087">
    <property type="entry name" value="Znf_C2H2_type"/>
</dbReference>
<feature type="region of interest" description="Disordered" evidence="9">
    <location>
        <begin position="150"/>
        <end position="176"/>
    </location>
</feature>
<evidence type="ECO:0000256" key="1">
    <source>
        <dbReference type="ARBA" id="ARBA00004123"/>
    </source>
</evidence>
<dbReference type="KEGG" id="tca:103312815"/>
<feature type="domain" description="C2H2-type" evidence="10">
    <location>
        <begin position="7"/>
        <end position="30"/>
    </location>
</feature>
<evidence type="ECO:0000256" key="7">
    <source>
        <dbReference type="ARBA" id="ARBA00023242"/>
    </source>
</evidence>
<evidence type="ECO:0000256" key="3">
    <source>
        <dbReference type="ARBA" id="ARBA00022737"/>
    </source>
</evidence>
<name>D2A125_TRICA</name>
<dbReference type="Pfam" id="PF00096">
    <property type="entry name" value="zf-C2H2"/>
    <property type="match status" value="1"/>
</dbReference>
<keyword evidence="12" id="KW-1185">Reference proteome</keyword>
<sequence length="176" mass="20296">MQALQDFVCSECKTEFHAAAALLQHFALHASNCLINSMDKGKPTTLKKLPDLYPIHFKKKPDSDVESDSGIEDVNPIKFCLVTMVEEAEPEKIRKYQCKYCSKKFGWPTDLKRHILIHTGERPFKCQCCDSTFTRNFLLKKHQRKCHGPGDIPDLKPIKSRKQEKSKIKRVMAEDM</sequence>
<dbReference type="GO" id="GO:0005634">
    <property type="term" value="C:nucleus"/>
    <property type="evidence" value="ECO:0007669"/>
    <property type="project" value="UniProtKB-SubCell"/>
</dbReference>
<organism evidence="11 12">
    <name type="scientific">Tribolium castaneum</name>
    <name type="common">Red flour beetle</name>
    <dbReference type="NCBI Taxonomy" id="7070"/>
    <lineage>
        <taxon>Eukaryota</taxon>
        <taxon>Metazoa</taxon>
        <taxon>Ecdysozoa</taxon>
        <taxon>Arthropoda</taxon>
        <taxon>Hexapoda</taxon>
        <taxon>Insecta</taxon>
        <taxon>Pterygota</taxon>
        <taxon>Neoptera</taxon>
        <taxon>Endopterygota</taxon>
        <taxon>Coleoptera</taxon>
        <taxon>Polyphaga</taxon>
        <taxon>Cucujiformia</taxon>
        <taxon>Tenebrionidae</taxon>
        <taxon>Tenebrionidae incertae sedis</taxon>
        <taxon>Tribolium</taxon>
    </lineage>
</organism>
<dbReference type="InterPro" id="IPR050331">
    <property type="entry name" value="Zinc_finger"/>
</dbReference>
<proteinExistence type="predicted"/>
<gene>
    <name evidence="11" type="primary">AUGUSTUS-3.0.2_08314</name>
    <name evidence="11" type="ORF">TcasGA2_TC008314</name>
</gene>
<dbReference type="InParanoid" id="D2A125"/>
<dbReference type="GO" id="GO:0008270">
    <property type="term" value="F:zinc ion binding"/>
    <property type="evidence" value="ECO:0007669"/>
    <property type="project" value="UniProtKB-KW"/>
</dbReference>
<dbReference type="PROSITE" id="PS50157">
    <property type="entry name" value="ZINC_FINGER_C2H2_2"/>
    <property type="match status" value="3"/>
</dbReference>
<protein>
    <submittedName>
        <fullName evidence="11">Transcription factor Ken-like Protein</fullName>
    </submittedName>
</protein>
<dbReference type="EMBL" id="KQ971338">
    <property type="protein sequence ID" value="EFA02595.1"/>
    <property type="molecule type" value="Genomic_DNA"/>
</dbReference>
<dbReference type="PANTHER" id="PTHR16515:SF49">
    <property type="entry name" value="GASTRULA ZINC FINGER PROTEIN XLCGF49.1-LIKE-RELATED"/>
    <property type="match status" value="1"/>
</dbReference>
<feature type="compositionally biased region" description="Basic and acidic residues" evidence="9">
    <location>
        <begin position="153"/>
        <end position="176"/>
    </location>
</feature>
<dbReference type="PhylomeDB" id="D2A125"/>
<dbReference type="SMART" id="SM00355">
    <property type="entry name" value="ZnF_C2H2"/>
    <property type="match status" value="3"/>
</dbReference>
<evidence type="ECO:0000256" key="6">
    <source>
        <dbReference type="ARBA" id="ARBA00023125"/>
    </source>
</evidence>
<dbReference type="AlphaFoldDB" id="D2A125"/>
<reference evidence="11 12" key="2">
    <citation type="journal article" date="2010" name="Nucleic Acids Res.">
        <title>BeetleBase in 2010: revisions to provide comprehensive genomic information for Tribolium castaneum.</title>
        <authorList>
            <person name="Kim H.S."/>
            <person name="Murphy T."/>
            <person name="Xia J."/>
            <person name="Caragea D."/>
            <person name="Park Y."/>
            <person name="Beeman R.W."/>
            <person name="Lorenzen M.D."/>
            <person name="Butcher S."/>
            <person name="Manak J.R."/>
            <person name="Brown S.J."/>
        </authorList>
    </citation>
    <scope>GENOME REANNOTATION</scope>
    <source>
        <strain evidence="11 12">Georgia GA2</strain>
    </source>
</reference>
<evidence type="ECO:0000313" key="11">
    <source>
        <dbReference type="EMBL" id="EFA02595.1"/>
    </source>
</evidence>
<reference evidence="11 12" key="1">
    <citation type="journal article" date="2008" name="Nature">
        <title>The genome of the model beetle and pest Tribolium castaneum.</title>
        <authorList>
            <consortium name="Tribolium Genome Sequencing Consortium"/>
            <person name="Richards S."/>
            <person name="Gibbs R.A."/>
            <person name="Weinstock G.M."/>
            <person name="Brown S.J."/>
            <person name="Denell R."/>
            <person name="Beeman R.W."/>
            <person name="Gibbs R."/>
            <person name="Beeman R.W."/>
            <person name="Brown S.J."/>
            <person name="Bucher G."/>
            <person name="Friedrich M."/>
            <person name="Grimmelikhuijzen C.J."/>
            <person name="Klingler M."/>
            <person name="Lorenzen M."/>
            <person name="Richards S."/>
            <person name="Roth S."/>
            <person name="Schroder R."/>
            <person name="Tautz D."/>
            <person name="Zdobnov E.M."/>
            <person name="Muzny D."/>
            <person name="Gibbs R.A."/>
            <person name="Weinstock G.M."/>
            <person name="Attaway T."/>
            <person name="Bell S."/>
            <person name="Buhay C.J."/>
            <person name="Chandrabose M.N."/>
            <person name="Chavez D."/>
            <person name="Clerk-Blankenburg K.P."/>
            <person name="Cree A."/>
            <person name="Dao M."/>
            <person name="Davis C."/>
            <person name="Chacko J."/>
            <person name="Dinh H."/>
            <person name="Dugan-Rocha S."/>
            <person name="Fowler G."/>
            <person name="Garner T.T."/>
            <person name="Garnes J."/>
            <person name="Gnirke A."/>
            <person name="Hawes A."/>
            <person name="Hernandez J."/>
            <person name="Hines S."/>
            <person name="Holder M."/>
            <person name="Hume J."/>
            <person name="Jhangiani S.N."/>
            <person name="Joshi V."/>
            <person name="Khan Z.M."/>
            <person name="Jackson L."/>
            <person name="Kovar C."/>
            <person name="Kowis A."/>
            <person name="Lee S."/>
            <person name="Lewis L.R."/>
            <person name="Margolis J."/>
            <person name="Morgan M."/>
            <person name="Nazareth L.V."/>
            <person name="Nguyen N."/>
            <person name="Okwuonu G."/>
            <person name="Parker D."/>
            <person name="Richards S."/>
            <person name="Ruiz S.J."/>
            <person name="Santibanez J."/>
            <person name="Savard J."/>
            <person name="Scherer S.E."/>
            <person name="Schneider B."/>
            <person name="Sodergren E."/>
            <person name="Tautz D."/>
            <person name="Vattahil S."/>
            <person name="Villasana D."/>
            <person name="White C.S."/>
            <person name="Wright R."/>
            <person name="Park Y."/>
            <person name="Beeman R.W."/>
            <person name="Lord J."/>
            <person name="Oppert B."/>
            <person name="Lorenzen M."/>
            <person name="Brown S."/>
            <person name="Wang L."/>
            <person name="Savard J."/>
            <person name="Tautz D."/>
            <person name="Richards S."/>
            <person name="Weinstock G."/>
            <person name="Gibbs R.A."/>
            <person name="Liu Y."/>
            <person name="Worley K."/>
            <person name="Weinstock G."/>
            <person name="Elsik C.G."/>
            <person name="Reese J.T."/>
            <person name="Elhaik E."/>
            <person name="Landan G."/>
            <person name="Graur D."/>
            <person name="Arensburger P."/>
            <person name="Atkinson P."/>
            <person name="Beeman R.W."/>
            <person name="Beidler J."/>
            <person name="Brown S.J."/>
            <person name="Demuth J.P."/>
            <person name="Drury D.W."/>
            <person name="Du Y.Z."/>
            <person name="Fujiwara H."/>
            <person name="Lorenzen M."/>
            <person name="Maselli V."/>
            <person name="Osanai M."/>
            <person name="Park Y."/>
            <person name="Robertson H.M."/>
            <person name="Tu Z."/>
            <person name="Wang J.J."/>
            <person name="Wang S."/>
            <person name="Richards S."/>
            <person name="Song H."/>
            <person name="Zhang L."/>
            <person name="Sodergren E."/>
            <person name="Werner D."/>
            <person name="Stanke M."/>
            <person name="Morgenstern B."/>
            <person name="Solovyev V."/>
            <person name="Kosarev P."/>
            <person name="Brown G."/>
            <person name="Chen H.C."/>
            <person name="Ermolaeva O."/>
            <person name="Hlavina W."/>
            <person name="Kapustin Y."/>
            <person name="Kiryutin B."/>
            <person name="Kitts P."/>
            <person name="Maglott D."/>
            <person name="Pruitt K."/>
            <person name="Sapojnikov V."/>
            <person name="Souvorov A."/>
            <person name="Mackey A.J."/>
            <person name="Waterhouse R.M."/>
            <person name="Wyder S."/>
            <person name="Zdobnov E.M."/>
            <person name="Zdobnov E.M."/>
            <person name="Wyder S."/>
            <person name="Kriventseva E.V."/>
            <person name="Kadowaki T."/>
            <person name="Bork P."/>
            <person name="Aranda M."/>
            <person name="Bao R."/>
            <person name="Beermann A."/>
            <person name="Berns N."/>
            <person name="Bolognesi R."/>
            <person name="Bonneton F."/>
            <person name="Bopp D."/>
            <person name="Brown S.J."/>
            <person name="Bucher G."/>
            <person name="Butts T."/>
            <person name="Chaumot A."/>
            <person name="Denell R.E."/>
            <person name="Ferrier D.E."/>
            <person name="Friedrich M."/>
            <person name="Gordon C.M."/>
            <person name="Jindra M."/>
            <person name="Klingler M."/>
            <person name="Lan Q."/>
            <person name="Lattorff H.M."/>
            <person name="Laudet V."/>
            <person name="von Levetsow C."/>
            <person name="Liu Z."/>
            <person name="Lutz R."/>
            <person name="Lynch J.A."/>
            <person name="da Fonseca R.N."/>
            <person name="Posnien N."/>
            <person name="Reuter R."/>
            <person name="Roth S."/>
            <person name="Savard J."/>
            <person name="Schinko J.B."/>
            <person name="Schmitt C."/>
            <person name="Schoppmeier M."/>
            <person name="Schroder R."/>
            <person name="Shippy T.D."/>
            <person name="Simonnet F."/>
            <person name="Marques-Souza H."/>
            <person name="Tautz D."/>
            <person name="Tomoyasu Y."/>
            <person name="Trauner J."/>
            <person name="Van der Zee M."/>
            <person name="Vervoort M."/>
            <person name="Wittkopp N."/>
            <person name="Wimmer E.A."/>
            <person name="Yang X."/>
            <person name="Jones A.K."/>
            <person name="Sattelle D.B."/>
            <person name="Ebert P.R."/>
            <person name="Nelson D."/>
            <person name="Scott J.G."/>
            <person name="Beeman R.W."/>
            <person name="Muthukrishnan S."/>
            <person name="Kramer K.J."/>
            <person name="Arakane Y."/>
            <person name="Beeman R.W."/>
            <person name="Zhu Q."/>
            <person name="Hogenkamp D."/>
            <person name="Dixit R."/>
            <person name="Oppert B."/>
            <person name="Jiang H."/>
            <person name="Zou Z."/>
            <person name="Marshall J."/>
            <person name="Elpidina E."/>
            <person name="Vinokurov K."/>
            <person name="Oppert C."/>
            <person name="Zou Z."/>
            <person name="Evans J."/>
            <person name="Lu Z."/>
            <person name="Zhao P."/>
            <person name="Sumathipala N."/>
            <person name="Altincicek B."/>
            <person name="Vilcinskas A."/>
            <person name="Williams M."/>
            <person name="Hultmark D."/>
            <person name="Hetru C."/>
            <person name="Jiang H."/>
            <person name="Grimmelikhuijzen C.J."/>
            <person name="Hauser F."/>
            <person name="Cazzamali G."/>
            <person name="Williamson M."/>
            <person name="Park Y."/>
            <person name="Li B."/>
            <person name="Tanaka Y."/>
            <person name="Predel R."/>
            <person name="Neupert S."/>
            <person name="Schachtner J."/>
            <person name="Verleyen P."/>
            <person name="Raible F."/>
            <person name="Bork P."/>
            <person name="Friedrich M."/>
            <person name="Walden K.K."/>
            <person name="Robertson H.M."/>
            <person name="Angeli S."/>
            <person name="Foret S."/>
            <person name="Bucher G."/>
            <person name="Schuetz S."/>
            <person name="Maleszka R."/>
            <person name="Wimmer E.A."/>
            <person name="Beeman R.W."/>
            <person name="Lorenzen M."/>
            <person name="Tomoyasu Y."/>
            <person name="Miller S.C."/>
            <person name="Grossmann D."/>
            <person name="Bucher G."/>
        </authorList>
    </citation>
    <scope>NUCLEOTIDE SEQUENCE [LARGE SCALE GENOMIC DNA]</scope>
    <source>
        <strain evidence="11 12">Georgia GA2</strain>
    </source>
</reference>
<comment type="subcellular location">
    <subcellularLocation>
        <location evidence="1">Nucleus</location>
    </subcellularLocation>
</comment>
<evidence type="ECO:0000256" key="2">
    <source>
        <dbReference type="ARBA" id="ARBA00022723"/>
    </source>
</evidence>
<keyword evidence="3" id="KW-0677">Repeat</keyword>
<evidence type="ECO:0000256" key="9">
    <source>
        <dbReference type="SAM" id="MobiDB-lite"/>
    </source>
</evidence>
<evidence type="ECO:0000256" key="5">
    <source>
        <dbReference type="ARBA" id="ARBA00022833"/>
    </source>
</evidence>